<comment type="similarity">
    <text evidence="1">Belongs to the carbohydrate kinase PfkB family.</text>
</comment>
<dbReference type="Pfam" id="PF00294">
    <property type="entry name" value="PfkB"/>
    <property type="match status" value="1"/>
</dbReference>
<evidence type="ECO:0000259" key="4">
    <source>
        <dbReference type="Pfam" id="PF00294"/>
    </source>
</evidence>
<protein>
    <recommendedName>
        <fullName evidence="4">Carbohydrate kinase PfkB domain-containing protein</fullName>
    </recommendedName>
</protein>
<dbReference type="Gene3D" id="3.40.1190.20">
    <property type="match status" value="1"/>
</dbReference>
<dbReference type="SUPFAM" id="SSF53613">
    <property type="entry name" value="Ribokinase-like"/>
    <property type="match status" value="1"/>
</dbReference>
<keyword evidence="2" id="KW-0808">Transferase</keyword>
<accession>A0A381WSH8</accession>
<dbReference type="GO" id="GO:0016301">
    <property type="term" value="F:kinase activity"/>
    <property type="evidence" value="ECO:0007669"/>
    <property type="project" value="UniProtKB-KW"/>
</dbReference>
<dbReference type="CDD" id="cd01168">
    <property type="entry name" value="adenosine_kinase"/>
    <property type="match status" value="1"/>
</dbReference>
<dbReference type="PROSITE" id="PS00584">
    <property type="entry name" value="PFKB_KINASES_2"/>
    <property type="match status" value="1"/>
</dbReference>
<dbReference type="InterPro" id="IPR029056">
    <property type="entry name" value="Ribokinase-like"/>
</dbReference>
<feature type="domain" description="Carbohydrate kinase PfkB" evidence="4">
    <location>
        <begin position="53"/>
        <end position="317"/>
    </location>
</feature>
<organism evidence="5">
    <name type="scientific">marine metagenome</name>
    <dbReference type="NCBI Taxonomy" id="408172"/>
    <lineage>
        <taxon>unclassified sequences</taxon>
        <taxon>metagenomes</taxon>
        <taxon>ecological metagenomes</taxon>
    </lineage>
</organism>
<proteinExistence type="inferred from homology"/>
<gene>
    <name evidence="5" type="ORF">METZ01_LOCUS107731</name>
</gene>
<evidence type="ECO:0000256" key="2">
    <source>
        <dbReference type="ARBA" id="ARBA00022679"/>
    </source>
</evidence>
<name>A0A381WSH8_9ZZZZ</name>
<dbReference type="PANTHER" id="PTHR43320">
    <property type="entry name" value="SUGAR KINASE"/>
    <property type="match status" value="1"/>
</dbReference>
<dbReference type="InterPro" id="IPR002173">
    <property type="entry name" value="Carboh/pur_kinase_PfkB_CS"/>
</dbReference>
<evidence type="ECO:0000313" key="5">
    <source>
        <dbReference type="EMBL" id="SVA54877.1"/>
    </source>
</evidence>
<dbReference type="InterPro" id="IPR011611">
    <property type="entry name" value="PfkB_dom"/>
</dbReference>
<sequence>MKFDLLGIGNALVDIEVRVDNEFIEQNSLTKGGMTLFSVEKQQKILKKLHSLSTKISSGGSAANTVHGLSVLGGKTYYIGRVANDVYGKHYAEDMLSCGVAFPGTGNGFSNTGTCVILVTPDSERTMLTHLGVSSLLHPDNVDEKTIENSGMVYIEGYLWTGENTRNAAEKLAQIAKKNKTPVAFTLSDAFVVSSFKKQLTDFIRHNVDILFCNDLEAKAMIETEDLQKAFSGLKEMSQTIFVTRGGRGSWASSPTEEKVAVNVFPTKVVDTTGAGDLFAAGALYGIIRNYSLKESAILGSHCASEVVSHMGGRMPVDSEVNATKIIDKYQLL</sequence>
<keyword evidence="3" id="KW-0418">Kinase</keyword>
<dbReference type="EMBL" id="UINC01012584">
    <property type="protein sequence ID" value="SVA54877.1"/>
    <property type="molecule type" value="Genomic_DNA"/>
</dbReference>
<dbReference type="InterPro" id="IPR052700">
    <property type="entry name" value="Carb_kinase_PfkB-like"/>
</dbReference>
<evidence type="ECO:0000256" key="1">
    <source>
        <dbReference type="ARBA" id="ARBA00010688"/>
    </source>
</evidence>
<dbReference type="AlphaFoldDB" id="A0A381WSH8"/>
<dbReference type="Gene3D" id="3.30.1110.10">
    <property type="match status" value="1"/>
</dbReference>
<evidence type="ECO:0000256" key="3">
    <source>
        <dbReference type="ARBA" id="ARBA00022777"/>
    </source>
</evidence>
<reference evidence="5" key="1">
    <citation type="submission" date="2018-05" db="EMBL/GenBank/DDBJ databases">
        <authorList>
            <person name="Lanie J.A."/>
            <person name="Ng W.-L."/>
            <person name="Kazmierczak K.M."/>
            <person name="Andrzejewski T.M."/>
            <person name="Davidsen T.M."/>
            <person name="Wayne K.J."/>
            <person name="Tettelin H."/>
            <person name="Glass J.I."/>
            <person name="Rusch D."/>
            <person name="Podicherti R."/>
            <person name="Tsui H.-C.T."/>
            <person name="Winkler M.E."/>
        </authorList>
    </citation>
    <scope>NUCLEOTIDE SEQUENCE</scope>
</reference>
<dbReference type="PANTHER" id="PTHR43320:SF3">
    <property type="entry name" value="CARBOHYDRATE KINASE PFKB DOMAIN-CONTAINING PROTEIN"/>
    <property type="match status" value="1"/>
</dbReference>